<dbReference type="PIRSF" id="PIRSF006910">
    <property type="entry name" value="NA_bind_Rv2694c_prd"/>
    <property type="match status" value="1"/>
</dbReference>
<evidence type="ECO:0000313" key="1">
    <source>
        <dbReference type="EMBL" id="GAA3520520.1"/>
    </source>
</evidence>
<name>A0ABP6UVF5_9ACTN</name>
<dbReference type="Proteomes" id="UP001500301">
    <property type="component" value="Unassembled WGS sequence"/>
</dbReference>
<comment type="caution">
    <text evidence="1">The sequence shown here is derived from an EMBL/GenBank/DDBJ whole genome shotgun (WGS) entry which is preliminary data.</text>
</comment>
<proteinExistence type="predicted"/>
<sequence>MRTKSRLRRTISKWANPDEAEARDLRKTFSGDGVVCIGDAPDRLPVRLRGTLRTVTLRPRGGVPALEAELYDGTGVVTVIWLGRRRIAGIDPGRALEVRGRIGAQDGHRILFNPRYELL</sequence>
<reference evidence="2" key="1">
    <citation type="journal article" date="2019" name="Int. J. Syst. Evol. Microbiol.">
        <title>The Global Catalogue of Microorganisms (GCM) 10K type strain sequencing project: providing services to taxonomists for standard genome sequencing and annotation.</title>
        <authorList>
            <consortium name="The Broad Institute Genomics Platform"/>
            <consortium name="The Broad Institute Genome Sequencing Center for Infectious Disease"/>
            <person name="Wu L."/>
            <person name="Ma J."/>
        </authorList>
    </citation>
    <scope>NUCLEOTIDE SEQUENCE [LARGE SCALE GENOMIC DNA]</scope>
    <source>
        <strain evidence="2">JCM 17460</strain>
    </source>
</reference>
<keyword evidence="2" id="KW-1185">Reference proteome</keyword>
<evidence type="ECO:0000313" key="2">
    <source>
        <dbReference type="Proteomes" id="UP001500301"/>
    </source>
</evidence>
<dbReference type="EMBL" id="BAABBB010000004">
    <property type="protein sequence ID" value="GAA3520520.1"/>
    <property type="molecule type" value="Genomic_DNA"/>
</dbReference>
<dbReference type="InterPro" id="IPR016499">
    <property type="entry name" value="NucleicA-bd_Rv2694c_prd"/>
</dbReference>
<gene>
    <name evidence="1" type="ORF">GCM10022263_05510</name>
</gene>
<accession>A0ABP6UVF5</accession>
<protein>
    <submittedName>
        <fullName evidence="1">OB-fold nucleic acid binding domain-containing protein</fullName>
    </submittedName>
</protein>
<dbReference type="CDD" id="cd04488">
    <property type="entry name" value="RecG_wedge_OBF"/>
    <property type="match status" value="1"/>
</dbReference>
<dbReference type="RefSeq" id="WP_218232372.1">
    <property type="nucleotide sequence ID" value="NZ_BAABBB010000004.1"/>
</dbReference>
<organism evidence="1 2">
    <name type="scientific">Nocardioides daeguensis</name>
    <dbReference type="NCBI Taxonomy" id="908359"/>
    <lineage>
        <taxon>Bacteria</taxon>
        <taxon>Bacillati</taxon>
        <taxon>Actinomycetota</taxon>
        <taxon>Actinomycetes</taxon>
        <taxon>Propionibacteriales</taxon>
        <taxon>Nocardioidaceae</taxon>
        <taxon>Nocardioides</taxon>
    </lineage>
</organism>